<dbReference type="PANTHER" id="PTHR11071">
    <property type="entry name" value="PEPTIDYL-PROLYL CIS-TRANS ISOMERASE"/>
    <property type="match status" value="1"/>
</dbReference>
<evidence type="ECO:0000256" key="5">
    <source>
        <dbReference type="ARBA" id="ARBA00023110"/>
    </source>
</evidence>
<name>A0A9N9N0R9_9NEOP</name>
<dbReference type="OrthoDB" id="407558at2759"/>
<dbReference type="PRINTS" id="PR00153">
    <property type="entry name" value="CSAPPISMRASE"/>
</dbReference>
<keyword evidence="4 7" id="KW-0802">TPR repeat</keyword>
<keyword evidence="3" id="KW-0677">Repeat</keyword>
<dbReference type="PROSITE" id="PS50005">
    <property type="entry name" value="TPR"/>
    <property type="match status" value="1"/>
</dbReference>
<feature type="domain" description="PPIase cyclophilin-type" evidence="8">
    <location>
        <begin position="19"/>
        <end position="181"/>
    </location>
</feature>
<evidence type="ECO:0000313" key="10">
    <source>
        <dbReference type="Proteomes" id="UP001153714"/>
    </source>
</evidence>
<dbReference type="InterPro" id="IPR002130">
    <property type="entry name" value="Cyclophilin-type_PPIase_dom"/>
</dbReference>
<reference evidence="9" key="2">
    <citation type="submission" date="2022-10" db="EMBL/GenBank/DDBJ databases">
        <authorList>
            <consortium name="ENA_rothamsted_submissions"/>
            <consortium name="culmorum"/>
            <person name="King R."/>
        </authorList>
    </citation>
    <scope>NUCLEOTIDE SEQUENCE</scope>
</reference>
<dbReference type="PANTHER" id="PTHR11071:SF561">
    <property type="entry name" value="PEPTIDYL-PROLYL CIS-TRANS ISOMERASE D-RELATED"/>
    <property type="match status" value="1"/>
</dbReference>
<dbReference type="InterPro" id="IPR029000">
    <property type="entry name" value="Cyclophilin-like_dom_sf"/>
</dbReference>
<feature type="repeat" description="TPR" evidence="7">
    <location>
        <begin position="309"/>
        <end position="342"/>
    </location>
</feature>
<evidence type="ECO:0000256" key="7">
    <source>
        <dbReference type="PROSITE-ProRule" id="PRU00339"/>
    </source>
</evidence>
<dbReference type="GO" id="GO:0003755">
    <property type="term" value="F:peptidyl-prolyl cis-trans isomerase activity"/>
    <property type="evidence" value="ECO:0007669"/>
    <property type="project" value="UniProtKB-KW"/>
</dbReference>
<keyword evidence="10" id="KW-1185">Reference proteome</keyword>
<dbReference type="EC" id="5.2.1.8" evidence="2"/>
<dbReference type="GO" id="GO:0006457">
    <property type="term" value="P:protein folding"/>
    <property type="evidence" value="ECO:0007669"/>
    <property type="project" value="TreeGrafter"/>
</dbReference>
<dbReference type="Pfam" id="PF00160">
    <property type="entry name" value="Pro_isomerase"/>
    <property type="match status" value="1"/>
</dbReference>
<dbReference type="InterPro" id="IPR019734">
    <property type="entry name" value="TPR_rpt"/>
</dbReference>
<dbReference type="Pfam" id="PF07719">
    <property type="entry name" value="TPR_2"/>
    <property type="match status" value="1"/>
</dbReference>
<organism evidence="9 10">
    <name type="scientific">Diatraea saccharalis</name>
    <name type="common">sugarcane borer</name>
    <dbReference type="NCBI Taxonomy" id="40085"/>
    <lineage>
        <taxon>Eukaryota</taxon>
        <taxon>Metazoa</taxon>
        <taxon>Ecdysozoa</taxon>
        <taxon>Arthropoda</taxon>
        <taxon>Hexapoda</taxon>
        <taxon>Insecta</taxon>
        <taxon>Pterygota</taxon>
        <taxon>Neoptera</taxon>
        <taxon>Endopterygota</taxon>
        <taxon>Lepidoptera</taxon>
        <taxon>Glossata</taxon>
        <taxon>Ditrysia</taxon>
        <taxon>Pyraloidea</taxon>
        <taxon>Crambidae</taxon>
        <taxon>Crambinae</taxon>
        <taxon>Diatraea</taxon>
    </lineage>
</organism>
<dbReference type="InterPro" id="IPR011990">
    <property type="entry name" value="TPR-like_helical_dom_sf"/>
</dbReference>
<dbReference type="Gene3D" id="2.40.100.10">
    <property type="entry name" value="Cyclophilin-like"/>
    <property type="match status" value="1"/>
</dbReference>
<reference evidence="9" key="1">
    <citation type="submission" date="2021-12" db="EMBL/GenBank/DDBJ databases">
        <authorList>
            <person name="King R."/>
        </authorList>
    </citation>
    <scope>NUCLEOTIDE SEQUENCE</scope>
</reference>
<evidence type="ECO:0000256" key="3">
    <source>
        <dbReference type="ARBA" id="ARBA00022737"/>
    </source>
</evidence>
<comment type="catalytic activity">
    <reaction evidence="1">
        <text>[protein]-peptidylproline (omega=180) = [protein]-peptidylproline (omega=0)</text>
        <dbReference type="Rhea" id="RHEA:16237"/>
        <dbReference type="Rhea" id="RHEA-COMP:10747"/>
        <dbReference type="Rhea" id="RHEA-COMP:10748"/>
        <dbReference type="ChEBI" id="CHEBI:83833"/>
        <dbReference type="ChEBI" id="CHEBI:83834"/>
        <dbReference type="EC" id="5.2.1.8"/>
    </reaction>
</comment>
<dbReference type="InterPro" id="IPR013105">
    <property type="entry name" value="TPR_2"/>
</dbReference>
<dbReference type="AlphaFoldDB" id="A0A9N9N0R9"/>
<dbReference type="SUPFAM" id="SSF48452">
    <property type="entry name" value="TPR-like"/>
    <property type="match status" value="1"/>
</dbReference>
<dbReference type="FunFam" id="1.25.40.10:FF:000029">
    <property type="entry name" value="peptidyl-prolyl cis-trans isomerase D"/>
    <property type="match status" value="1"/>
</dbReference>
<keyword evidence="6" id="KW-0413">Isomerase</keyword>
<proteinExistence type="predicted"/>
<keyword evidence="5" id="KW-0697">Rotamase</keyword>
<evidence type="ECO:0000313" key="9">
    <source>
        <dbReference type="EMBL" id="CAG9782235.1"/>
    </source>
</evidence>
<evidence type="ECO:0000259" key="8">
    <source>
        <dbReference type="PROSITE" id="PS50072"/>
    </source>
</evidence>
<evidence type="ECO:0000256" key="4">
    <source>
        <dbReference type="ARBA" id="ARBA00022803"/>
    </source>
</evidence>
<dbReference type="SMART" id="SM00028">
    <property type="entry name" value="TPR"/>
    <property type="match status" value="3"/>
</dbReference>
<evidence type="ECO:0000256" key="1">
    <source>
        <dbReference type="ARBA" id="ARBA00000971"/>
    </source>
</evidence>
<dbReference type="SUPFAM" id="SSF50891">
    <property type="entry name" value="Cyclophilin-like"/>
    <property type="match status" value="1"/>
</dbReference>
<dbReference type="GO" id="GO:0016018">
    <property type="term" value="F:cyclosporin A binding"/>
    <property type="evidence" value="ECO:0007669"/>
    <property type="project" value="TreeGrafter"/>
</dbReference>
<protein>
    <recommendedName>
        <fullName evidence="2">peptidylprolyl isomerase</fullName>
        <ecNumber evidence="2">5.2.1.8</ecNumber>
    </recommendedName>
</protein>
<evidence type="ECO:0000256" key="6">
    <source>
        <dbReference type="ARBA" id="ARBA00023235"/>
    </source>
</evidence>
<sequence length="384" mass="43136">MLIKMIPGHCSQQRNPLVFLDITIDGESAGRIIIELRSDLVPKTAENFRALCTGEKGVSPNGKPLHFKGVRFHRAVPQFMVQTGDILNGDGTGGESIYGPTFEDENFILKHDAGVVSMANKGRPHTNASQFCITTVPCPQLDGTNVVFGKVLAGMAIVEEMQYCSKDGRLLVECVIADCGEVVGSWELGARDDRLPEHPSDLLHLEPLPLDRLVSSIMEVKCIGNILFSKSRYKAAVRKYRKCLRYINYVQELINELKDDTQQNAYSEIMASHTQNCHLNLAACFVKLENYSLCVKACTEVLENDSRNEKALYRRGQANFALKNYDAALSDLKQAEQVSPNNKAVQKLLEQVRYSKKKYNEVQKQRLSKFFRIQKEKNLAICDN</sequence>
<dbReference type="EMBL" id="OU893332">
    <property type="protein sequence ID" value="CAG9782235.1"/>
    <property type="molecule type" value="Genomic_DNA"/>
</dbReference>
<gene>
    <name evidence="9" type="ORF">DIATSA_LOCUS514</name>
</gene>
<accession>A0A9N9N0R9</accession>
<dbReference type="Gene3D" id="1.25.40.10">
    <property type="entry name" value="Tetratricopeptide repeat domain"/>
    <property type="match status" value="1"/>
</dbReference>
<dbReference type="Proteomes" id="UP001153714">
    <property type="component" value="Chromosome 1"/>
</dbReference>
<dbReference type="GO" id="GO:0005737">
    <property type="term" value="C:cytoplasm"/>
    <property type="evidence" value="ECO:0007669"/>
    <property type="project" value="TreeGrafter"/>
</dbReference>
<evidence type="ECO:0000256" key="2">
    <source>
        <dbReference type="ARBA" id="ARBA00013194"/>
    </source>
</evidence>
<dbReference type="FunFam" id="2.40.100.10:FF:000025">
    <property type="entry name" value="Peptidyl-prolyl cis-trans isomerase CYP19-2"/>
    <property type="match status" value="1"/>
</dbReference>
<dbReference type="PROSITE" id="PS50072">
    <property type="entry name" value="CSA_PPIASE_2"/>
    <property type="match status" value="1"/>
</dbReference>